<dbReference type="InterPro" id="IPR000551">
    <property type="entry name" value="MerR-type_HTH_dom"/>
</dbReference>
<evidence type="ECO:0000259" key="2">
    <source>
        <dbReference type="PROSITE" id="PS50937"/>
    </source>
</evidence>
<dbReference type="AlphaFoldDB" id="A0A9W6L082"/>
<evidence type="ECO:0000313" key="3">
    <source>
        <dbReference type="EMBL" id="GLL10395.1"/>
    </source>
</evidence>
<gene>
    <name evidence="3" type="ORF">GCM10017577_15350</name>
</gene>
<accession>A0A9W6L082</accession>
<evidence type="ECO:0000313" key="4">
    <source>
        <dbReference type="Proteomes" id="UP001143463"/>
    </source>
</evidence>
<reference evidence="3" key="2">
    <citation type="submission" date="2023-01" db="EMBL/GenBank/DDBJ databases">
        <authorList>
            <person name="Sun Q."/>
            <person name="Evtushenko L."/>
        </authorList>
    </citation>
    <scope>NUCLEOTIDE SEQUENCE</scope>
    <source>
        <strain evidence="3">VKM Ac-1069</strain>
    </source>
</reference>
<evidence type="ECO:0000256" key="1">
    <source>
        <dbReference type="ARBA" id="ARBA00023125"/>
    </source>
</evidence>
<comment type="caution">
    <text evidence="3">The sequence shown here is derived from an EMBL/GenBank/DDBJ whole genome shotgun (WGS) entry which is preliminary data.</text>
</comment>
<dbReference type="PANTHER" id="PTHR30204:SF93">
    <property type="entry name" value="HTH MERR-TYPE DOMAIN-CONTAINING PROTEIN"/>
    <property type="match status" value="1"/>
</dbReference>
<dbReference type="Proteomes" id="UP001143463">
    <property type="component" value="Unassembled WGS sequence"/>
</dbReference>
<dbReference type="SMART" id="SM00422">
    <property type="entry name" value="HTH_MERR"/>
    <property type="match status" value="1"/>
</dbReference>
<dbReference type="PANTHER" id="PTHR30204">
    <property type="entry name" value="REDOX-CYCLING DRUG-SENSING TRANSCRIPTIONAL ACTIVATOR SOXR"/>
    <property type="match status" value="1"/>
</dbReference>
<sequence>MTATHEGTDPLLTIGQLARRSGVPVRTIRFWSDEGLLPETDRSPAGYRRYDAAAVARLDLVRTLRELGMGLDDVREVLLRRRRVGEVAAAHVRAIDERIRALRVQRAVCTLLARDGTDPAPRELRLMNDLARLSAEERQRMIDEFVAEAFAGTDPEAPGAGIASAMRTMPAELPDDPTTEQVEAWIELADLVADPDFKARVREMAVAGSEAAAPPPYDPAAVLEHAGAALREGVDPASPEAAAVLERIGVDESADRAALAATVHTFSDRRVERYWTLLGRLNGWPERPPSVPAFEWFAAALLSRR</sequence>
<keyword evidence="1" id="KW-0238">DNA-binding</keyword>
<dbReference type="SUPFAM" id="SSF46955">
    <property type="entry name" value="Putative DNA-binding domain"/>
    <property type="match status" value="1"/>
</dbReference>
<keyword evidence="4" id="KW-1185">Reference proteome</keyword>
<dbReference type="PRINTS" id="PR00040">
    <property type="entry name" value="HTHMERR"/>
</dbReference>
<feature type="domain" description="HTH merR-type" evidence="2">
    <location>
        <begin position="11"/>
        <end position="80"/>
    </location>
</feature>
<protein>
    <submittedName>
        <fullName evidence="3">MerR family transcriptional regulator</fullName>
    </submittedName>
</protein>
<proteinExistence type="predicted"/>
<dbReference type="RefSeq" id="WP_037040775.1">
    <property type="nucleotide sequence ID" value="NZ_BAAAUZ010000016.1"/>
</dbReference>
<organism evidence="3 4">
    <name type="scientific">Pseudonocardia halophobica</name>
    <dbReference type="NCBI Taxonomy" id="29401"/>
    <lineage>
        <taxon>Bacteria</taxon>
        <taxon>Bacillati</taxon>
        <taxon>Actinomycetota</taxon>
        <taxon>Actinomycetes</taxon>
        <taxon>Pseudonocardiales</taxon>
        <taxon>Pseudonocardiaceae</taxon>
        <taxon>Pseudonocardia</taxon>
    </lineage>
</organism>
<name>A0A9W6L082_9PSEU</name>
<dbReference type="CDD" id="cd00592">
    <property type="entry name" value="HTH_MerR-like"/>
    <property type="match status" value="1"/>
</dbReference>
<dbReference type="PROSITE" id="PS50937">
    <property type="entry name" value="HTH_MERR_2"/>
    <property type="match status" value="1"/>
</dbReference>
<dbReference type="GO" id="GO:0003677">
    <property type="term" value="F:DNA binding"/>
    <property type="evidence" value="ECO:0007669"/>
    <property type="project" value="UniProtKB-KW"/>
</dbReference>
<dbReference type="Gene3D" id="1.10.1660.10">
    <property type="match status" value="1"/>
</dbReference>
<dbReference type="Pfam" id="PF13411">
    <property type="entry name" value="MerR_1"/>
    <property type="match status" value="1"/>
</dbReference>
<reference evidence="3" key="1">
    <citation type="journal article" date="2014" name="Int. J. Syst. Evol. Microbiol.">
        <title>Complete genome sequence of Corynebacterium casei LMG S-19264T (=DSM 44701T), isolated from a smear-ripened cheese.</title>
        <authorList>
            <consortium name="US DOE Joint Genome Institute (JGI-PGF)"/>
            <person name="Walter F."/>
            <person name="Albersmeier A."/>
            <person name="Kalinowski J."/>
            <person name="Ruckert C."/>
        </authorList>
    </citation>
    <scope>NUCLEOTIDE SEQUENCE</scope>
    <source>
        <strain evidence="3">VKM Ac-1069</strain>
    </source>
</reference>
<dbReference type="InterPro" id="IPR047057">
    <property type="entry name" value="MerR_fam"/>
</dbReference>
<dbReference type="EMBL" id="BSFQ01000004">
    <property type="protein sequence ID" value="GLL10395.1"/>
    <property type="molecule type" value="Genomic_DNA"/>
</dbReference>
<dbReference type="InterPro" id="IPR009061">
    <property type="entry name" value="DNA-bd_dom_put_sf"/>
</dbReference>
<dbReference type="GO" id="GO:0003700">
    <property type="term" value="F:DNA-binding transcription factor activity"/>
    <property type="evidence" value="ECO:0007669"/>
    <property type="project" value="InterPro"/>
</dbReference>